<accession>G8JV09</accession>
<keyword evidence="5 9" id="KW-0547">Nucleotide-binding</keyword>
<feature type="region of interest" description="Disordered" evidence="11">
    <location>
        <begin position="1"/>
        <end position="89"/>
    </location>
</feature>
<evidence type="ECO:0000256" key="10">
    <source>
        <dbReference type="RuleBase" id="RU000304"/>
    </source>
</evidence>
<dbReference type="GO" id="GO:0045943">
    <property type="term" value="P:positive regulation of transcription by RNA polymerase I"/>
    <property type="evidence" value="ECO:0007669"/>
    <property type="project" value="EnsemblFungi"/>
</dbReference>
<dbReference type="OMA" id="FPHCDES"/>
<sequence length="444" mass="50900">MSYNSKKRNGSFKRRGGGDYYSPNKRPHHHNQTSTTSRYSSSTGGSVSSAQQQSRFQTNRAPPRAPRQMSRYNNGNPPTLPPPSGPAALRVPATIVTHTHSLESSYERITQVGEGTYGKVYKCQNIYTNKLVALKKLRLESERDGFPITSIREIKLLQHCQHENVSTIAEIMCEGQKTVYMIFEYADNDLSGLLMNKEIRFTEANCKHLFRQLLKGMEYLHENRILHRDIKGSNILIDNKGNLQITDFGLARKMKQEPDYTNRVITLWYRPPELLLGTTKYGTEVDMWGCGCLLVELFLKNALFQGINELEQLKCIFQILGTPTLEQWPTLFEMPWWFMMMPQQKEQYPNKFDERVAGVLPTQNCKELAKGLLLYDQKKRFSATEALKSFYFHELPKPEPLNLGDFDGCHEFEARKQRRKEREESKKAAAAAAAITASAPKRST</sequence>
<dbReference type="FunCoup" id="G8JV09">
    <property type="interactions" value="776"/>
</dbReference>
<dbReference type="AlphaFoldDB" id="G8JV09"/>
<evidence type="ECO:0000313" key="14">
    <source>
        <dbReference type="Proteomes" id="UP000006790"/>
    </source>
</evidence>
<dbReference type="InterPro" id="IPR011009">
    <property type="entry name" value="Kinase-like_dom_sf"/>
</dbReference>
<evidence type="ECO:0000256" key="2">
    <source>
        <dbReference type="ARBA" id="ARBA00012409"/>
    </source>
</evidence>
<evidence type="ECO:0000256" key="3">
    <source>
        <dbReference type="ARBA" id="ARBA00022527"/>
    </source>
</evidence>
<dbReference type="SMART" id="SM00220">
    <property type="entry name" value="S_TKc"/>
    <property type="match status" value="1"/>
</dbReference>
<dbReference type="InterPro" id="IPR017441">
    <property type="entry name" value="Protein_kinase_ATP_BS"/>
</dbReference>
<dbReference type="OrthoDB" id="204883at2759"/>
<name>G8JV09_ERECY</name>
<dbReference type="GO" id="GO:0004693">
    <property type="term" value="F:cyclin-dependent protein serine/threonine kinase activity"/>
    <property type="evidence" value="ECO:0007669"/>
    <property type="project" value="EnsemblFungi"/>
</dbReference>
<dbReference type="GO" id="GO:0005730">
    <property type="term" value="C:nucleolus"/>
    <property type="evidence" value="ECO:0007669"/>
    <property type="project" value="EnsemblFungi"/>
</dbReference>
<dbReference type="GO" id="GO:0005524">
    <property type="term" value="F:ATP binding"/>
    <property type="evidence" value="ECO:0007669"/>
    <property type="project" value="UniProtKB-UniRule"/>
</dbReference>
<dbReference type="PANTHER" id="PTHR24056">
    <property type="entry name" value="CELL DIVISION PROTEIN KINASE"/>
    <property type="match status" value="1"/>
</dbReference>
<evidence type="ECO:0000256" key="5">
    <source>
        <dbReference type="ARBA" id="ARBA00022741"/>
    </source>
</evidence>
<keyword evidence="7 9" id="KW-0067">ATP-binding</keyword>
<evidence type="ECO:0000313" key="13">
    <source>
        <dbReference type="EMBL" id="AET40488.1"/>
    </source>
</evidence>
<dbReference type="SUPFAM" id="SSF56112">
    <property type="entry name" value="Protein kinase-like (PK-like)"/>
    <property type="match status" value="1"/>
</dbReference>
<dbReference type="GeneID" id="11468872"/>
<dbReference type="EMBL" id="CP002502">
    <property type="protein sequence ID" value="AET40488.1"/>
    <property type="molecule type" value="Genomic_DNA"/>
</dbReference>
<keyword evidence="14" id="KW-1185">Reference proteome</keyword>
<dbReference type="FunFam" id="1.10.510.10:FF:000415">
    <property type="entry name" value="CMGC/CDK/CRK7 protein kinase, variant"/>
    <property type="match status" value="1"/>
</dbReference>
<dbReference type="Gene3D" id="3.30.200.20">
    <property type="entry name" value="Phosphorylase Kinase, domain 1"/>
    <property type="match status" value="1"/>
</dbReference>
<dbReference type="GO" id="GO:0031124">
    <property type="term" value="P:mRNA 3'-end processing"/>
    <property type="evidence" value="ECO:0007669"/>
    <property type="project" value="EnsemblFungi"/>
</dbReference>
<feature type="compositionally biased region" description="Basic and acidic residues" evidence="11">
    <location>
        <begin position="414"/>
        <end position="427"/>
    </location>
</feature>
<dbReference type="GO" id="GO:0045903">
    <property type="term" value="P:positive regulation of translational fidelity"/>
    <property type="evidence" value="ECO:0007669"/>
    <property type="project" value="EnsemblFungi"/>
</dbReference>
<dbReference type="HOGENOM" id="CLU_000288_181_1_1"/>
<feature type="compositionally biased region" description="Low complexity" evidence="11">
    <location>
        <begin position="32"/>
        <end position="54"/>
    </location>
</feature>
<feature type="compositionally biased region" description="Basic residues" evidence="11">
    <location>
        <begin position="1"/>
        <end position="15"/>
    </location>
</feature>
<evidence type="ECO:0000256" key="4">
    <source>
        <dbReference type="ARBA" id="ARBA00022679"/>
    </source>
</evidence>
<feature type="compositionally biased region" description="Low complexity" evidence="11">
    <location>
        <begin position="428"/>
        <end position="444"/>
    </location>
</feature>
<keyword evidence="6" id="KW-0418">Kinase</keyword>
<evidence type="ECO:0000256" key="1">
    <source>
        <dbReference type="ARBA" id="ARBA00006485"/>
    </source>
</evidence>
<dbReference type="FunFam" id="3.30.200.20:FF:000588">
    <property type="entry name" value="CTD kinase subunit alpha"/>
    <property type="match status" value="1"/>
</dbReference>
<dbReference type="eggNOG" id="KOG0600">
    <property type="taxonomic scope" value="Eukaryota"/>
</dbReference>
<reference evidence="14" key="1">
    <citation type="journal article" date="2012" name="G3 (Bethesda)">
        <title>Pichia sorbitophila, an interspecies yeast hybrid reveals early steps of genome resolution following polyploidization.</title>
        <authorList>
            <person name="Leh Louis V."/>
            <person name="Despons L."/>
            <person name="Friedrich A."/>
            <person name="Martin T."/>
            <person name="Durrens P."/>
            <person name="Casaregola S."/>
            <person name="Neuveglise C."/>
            <person name="Fairhead C."/>
            <person name="Marck C."/>
            <person name="Cruz J.A."/>
            <person name="Straub M.L."/>
            <person name="Kugler V."/>
            <person name="Sacerdot C."/>
            <person name="Uzunov Z."/>
            <person name="Thierry A."/>
            <person name="Weiss S."/>
            <person name="Bleykasten C."/>
            <person name="De Montigny J."/>
            <person name="Jacques N."/>
            <person name="Jung P."/>
            <person name="Lemaire M."/>
            <person name="Mallet S."/>
            <person name="Morel G."/>
            <person name="Richard G.F."/>
            <person name="Sarkar A."/>
            <person name="Savel G."/>
            <person name="Schacherer J."/>
            <person name="Seret M.L."/>
            <person name="Talla E."/>
            <person name="Samson G."/>
            <person name="Jubin C."/>
            <person name="Poulain J."/>
            <person name="Vacherie B."/>
            <person name="Barbe V."/>
            <person name="Pelletier E."/>
            <person name="Sherman D.J."/>
            <person name="Westhof E."/>
            <person name="Weissenbach J."/>
            <person name="Baret P.V."/>
            <person name="Wincker P."/>
            <person name="Gaillardin C."/>
            <person name="Dujon B."/>
            <person name="Souciet J.L."/>
        </authorList>
    </citation>
    <scope>NUCLEOTIDE SEQUENCE [LARGE SCALE GENOMIC DNA]</scope>
    <source>
        <strain evidence="14">CBS 270.75 / DBVPG 7215 / KCTC 17166 / NRRL Y-17582</strain>
    </source>
</reference>
<dbReference type="InterPro" id="IPR050108">
    <property type="entry name" value="CDK"/>
</dbReference>
<dbReference type="Proteomes" id="UP000006790">
    <property type="component" value="Chromosome 6"/>
</dbReference>
<dbReference type="Gene3D" id="1.10.510.10">
    <property type="entry name" value="Transferase(Phosphotransferase) domain 1"/>
    <property type="match status" value="1"/>
</dbReference>
<feature type="binding site" evidence="9">
    <location>
        <position position="135"/>
    </location>
    <ligand>
        <name>ATP</name>
        <dbReference type="ChEBI" id="CHEBI:30616"/>
    </ligand>
</feature>
<keyword evidence="3 10" id="KW-0723">Serine/threonine-protein kinase</keyword>
<protein>
    <recommendedName>
        <fullName evidence="2">[RNA-polymerase]-subunit kinase</fullName>
        <ecNumber evidence="2">2.7.11.23</ecNumber>
    </recommendedName>
</protein>
<proteinExistence type="inferred from homology"/>
<gene>
    <name evidence="13" type="ordered locus">Ecym_6092</name>
</gene>
<dbReference type="GO" id="GO:0070692">
    <property type="term" value="C:CTDK-1 complex"/>
    <property type="evidence" value="ECO:0007669"/>
    <property type="project" value="EnsemblFungi"/>
</dbReference>
<comment type="catalytic activity">
    <reaction evidence="8">
        <text>[DNA-directed RNA polymerase] + ATP = phospho-[DNA-directed RNA polymerase] + ADP + H(+)</text>
        <dbReference type="Rhea" id="RHEA:10216"/>
        <dbReference type="Rhea" id="RHEA-COMP:11321"/>
        <dbReference type="Rhea" id="RHEA-COMP:11322"/>
        <dbReference type="ChEBI" id="CHEBI:15378"/>
        <dbReference type="ChEBI" id="CHEBI:30616"/>
        <dbReference type="ChEBI" id="CHEBI:43176"/>
        <dbReference type="ChEBI" id="CHEBI:68546"/>
        <dbReference type="ChEBI" id="CHEBI:456216"/>
        <dbReference type="EC" id="2.7.11.23"/>
    </reaction>
</comment>
<organism evidence="13 14">
    <name type="scientific">Eremothecium cymbalariae (strain CBS 270.75 / DBVPG 7215 / KCTC 17166 / NRRL Y-17582)</name>
    <name type="common">Yeast</name>
    <dbReference type="NCBI Taxonomy" id="931890"/>
    <lineage>
        <taxon>Eukaryota</taxon>
        <taxon>Fungi</taxon>
        <taxon>Dikarya</taxon>
        <taxon>Ascomycota</taxon>
        <taxon>Saccharomycotina</taxon>
        <taxon>Saccharomycetes</taxon>
        <taxon>Saccharomycetales</taxon>
        <taxon>Saccharomycetaceae</taxon>
        <taxon>Eremothecium</taxon>
    </lineage>
</organism>
<evidence type="ECO:0000256" key="11">
    <source>
        <dbReference type="SAM" id="MobiDB-lite"/>
    </source>
</evidence>
<dbReference type="InterPro" id="IPR000719">
    <property type="entry name" value="Prot_kinase_dom"/>
</dbReference>
<dbReference type="KEGG" id="erc:Ecym_6092"/>
<feature type="domain" description="Protein kinase" evidence="12">
    <location>
        <begin position="106"/>
        <end position="392"/>
    </location>
</feature>
<dbReference type="InParanoid" id="G8JV09"/>
<dbReference type="Pfam" id="PF00069">
    <property type="entry name" value="Pkinase"/>
    <property type="match status" value="1"/>
</dbReference>
<dbReference type="PANTHER" id="PTHR24056:SF546">
    <property type="entry name" value="CYCLIN-DEPENDENT KINASE 12"/>
    <property type="match status" value="1"/>
</dbReference>
<dbReference type="RefSeq" id="XP_003647305.1">
    <property type="nucleotide sequence ID" value="XM_003647257.1"/>
</dbReference>
<dbReference type="PROSITE" id="PS00107">
    <property type="entry name" value="PROTEIN_KINASE_ATP"/>
    <property type="match status" value="1"/>
</dbReference>
<feature type="region of interest" description="Disordered" evidence="11">
    <location>
        <begin position="414"/>
        <end position="444"/>
    </location>
</feature>
<comment type="similarity">
    <text evidence="1">Belongs to the protein kinase superfamily. CMGC Ser/Thr protein kinase family. CDC2/CDKX subfamily.</text>
</comment>
<dbReference type="CDD" id="cd07840">
    <property type="entry name" value="STKc_CDK9_like"/>
    <property type="match status" value="1"/>
</dbReference>
<evidence type="ECO:0000256" key="9">
    <source>
        <dbReference type="PROSITE-ProRule" id="PRU10141"/>
    </source>
</evidence>
<dbReference type="EC" id="2.7.11.23" evidence="2"/>
<dbReference type="InterPro" id="IPR008271">
    <property type="entry name" value="Ser/Thr_kinase_AS"/>
</dbReference>
<evidence type="ECO:0000256" key="6">
    <source>
        <dbReference type="ARBA" id="ARBA00022777"/>
    </source>
</evidence>
<keyword evidence="4" id="KW-0808">Transferase</keyword>
<dbReference type="GO" id="GO:0030332">
    <property type="term" value="F:cyclin binding"/>
    <property type="evidence" value="ECO:0007669"/>
    <property type="project" value="TreeGrafter"/>
</dbReference>
<dbReference type="PROSITE" id="PS50011">
    <property type="entry name" value="PROTEIN_KINASE_DOM"/>
    <property type="match status" value="1"/>
</dbReference>
<evidence type="ECO:0000259" key="12">
    <source>
        <dbReference type="PROSITE" id="PS50011"/>
    </source>
</evidence>
<dbReference type="STRING" id="931890.G8JV09"/>
<evidence type="ECO:0000256" key="7">
    <source>
        <dbReference type="ARBA" id="ARBA00022840"/>
    </source>
</evidence>
<dbReference type="PROSITE" id="PS00108">
    <property type="entry name" value="PROTEIN_KINASE_ST"/>
    <property type="match status" value="1"/>
</dbReference>
<dbReference type="GO" id="GO:0008353">
    <property type="term" value="F:RNA polymerase II CTD heptapeptide repeat kinase activity"/>
    <property type="evidence" value="ECO:0007669"/>
    <property type="project" value="UniProtKB-EC"/>
</dbReference>
<dbReference type="GO" id="GO:0032968">
    <property type="term" value="P:positive regulation of transcription elongation by RNA polymerase II"/>
    <property type="evidence" value="ECO:0007669"/>
    <property type="project" value="TreeGrafter"/>
</dbReference>
<evidence type="ECO:0000256" key="8">
    <source>
        <dbReference type="ARBA" id="ARBA00049280"/>
    </source>
</evidence>
<dbReference type="GO" id="GO:0006413">
    <property type="term" value="P:translational initiation"/>
    <property type="evidence" value="ECO:0007669"/>
    <property type="project" value="EnsemblFungi"/>
</dbReference>